<dbReference type="InterPro" id="IPR039424">
    <property type="entry name" value="SBP_5"/>
</dbReference>
<dbReference type="PIRSF" id="PIRSF002741">
    <property type="entry name" value="MppA"/>
    <property type="match status" value="1"/>
</dbReference>
<evidence type="ECO:0000313" key="3">
    <source>
        <dbReference type="EMBL" id="MCR6489918.1"/>
    </source>
</evidence>
<dbReference type="CDD" id="cd08501">
    <property type="entry name" value="PBP2_Lpqw"/>
    <property type="match status" value="1"/>
</dbReference>
<comment type="caution">
    <text evidence="3">The sequence shown here is derived from an EMBL/GenBank/DDBJ whole genome shotgun (WGS) entry which is preliminary data.</text>
</comment>
<dbReference type="PANTHER" id="PTHR30290:SF65">
    <property type="entry name" value="MONOACYL PHOSPHATIDYLINOSITOL TETRAMANNOSIDE-BINDING PROTEIN LPQW-RELATED"/>
    <property type="match status" value="1"/>
</dbReference>
<sequence length="603" mass="65058">MRRSKAVSALSLVAGASLLLSACSGGDSGSGSTDTNGSSTDVKAMAVGKAETGDLFKLADTPGYDGTVTIGIDDGYSGYNNQSPDTNSSYNNYVLTAVLSGTLKLDGNNKVLLNSDIFESWDVTSKDPQQVTYKIKPNIKWSDGQPYDCKDMYLAWLSQSGLAKGPDGKTPFNSASTTGYSLIKQATCKDNLTFVTDYSEPYLDYKGLFNAPAIMPAHVLEAKTGIADITKLAPTGDPAQLKKAGDFWSNEWKGFKADIMPSSGPYKITAFDANQKAVTLEKNPNWPGGKGGPSKVVVRAMEDTKAMATALQNGEIDVAASTQPDATAAQTMKGLAAQGVTYGSAPQLTYEHLDLNFKRMFADKDLRKAFFESVNRKEITDKLLKEVQADAQPLGSLVFFQGEEGYTDLYSSKAGLGADAAAKTLTDAGWVKGGDGIFAKNGVRASFKITHNQNARRSQTVEIIISQAKAAGIEVKDETDANFLKGGRVSTGDYDVALFGWSAQPFKAESRSIYVCPDKGGEQNYQSLCDPKIDDPYTAAVKATDEQTKLQKYQEADKAIADDYASLPLFQTPSMWAFKGIDRVYMQSYDGVLWNVGEWEQKK</sequence>
<reference evidence="3" key="1">
    <citation type="submission" date="2022-06" db="EMBL/GenBank/DDBJ databases">
        <title>Amycolatopsis iheyaensis sp. nov., a new species of the genus Amycolatopsis isolated from soil in Iheya island, Japan.</title>
        <authorList>
            <person name="Ngamcharungchit C."/>
            <person name="Kanto H."/>
            <person name="Take A."/>
            <person name="Intra B."/>
            <person name="Matsumoto A."/>
            <person name="Panbangred W."/>
            <person name="Inahashi Y."/>
        </authorList>
    </citation>
    <scope>NUCLEOTIDE SEQUENCE</scope>
    <source>
        <strain evidence="3">OK19-0408</strain>
    </source>
</reference>
<dbReference type="AlphaFoldDB" id="A0A9X2NM17"/>
<dbReference type="Gene3D" id="3.10.105.10">
    <property type="entry name" value="Dipeptide-binding Protein, Domain 3"/>
    <property type="match status" value="1"/>
</dbReference>
<gene>
    <name evidence="3" type="ORF">M8542_44610</name>
</gene>
<name>A0A9X2NM17_9PSEU</name>
<evidence type="ECO:0000313" key="4">
    <source>
        <dbReference type="Proteomes" id="UP001144096"/>
    </source>
</evidence>
<evidence type="ECO:0000256" key="1">
    <source>
        <dbReference type="SAM" id="SignalP"/>
    </source>
</evidence>
<dbReference type="RefSeq" id="WP_257926484.1">
    <property type="nucleotide sequence ID" value="NZ_JAMXQV010000037.1"/>
</dbReference>
<keyword evidence="1" id="KW-0732">Signal</keyword>
<dbReference type="Proteomes" id="UP001144096">
    <property type="component" value="Unassembled WGS sequence"/>
</dbReference>
<dbReference type="EMBL" id="JAMXQV010000037">
    <property type="protein sequence ID" value="MCR6489918.1"/>
    <property type="molecule type" value="Genomic_DNA"/>
</dbReference>
<dbReference type="GO" id="GO:0042597">
    <property type="term" value="C:periplasmic space"/>
    <property type="evidence" value="ECO:0007669"/>
    <property type="project" value="UniProtKB-ARBA"/>
</dbReference>
<dbReference type="GO" id="GO:0015833">
    <property type="term" value="P:peptide transport"/>
    <property type="evidence" value="ECO:0007669"/>
    <property type="project" value="TreeGrafter"/>
</dbReference>
<dbReference type="InterPro" id="IPR030678">
    <property type="entry name" value="Peptide/Ni-bd"/>
</dbReference>
<dbReference type="InterPro" id="IPR000914">
    <property type="entry name" value="SBP_5_dom"/>
</dbReference>
<proteinExistence type="predicted"/>
<dbReference type="Gene3D" id="3.40.190.10">
    <property type="entry name" value="Periplasmic binding protein-like II"/>
    <property type="match status" value="1"/>
</dbReference>
<protein>
    <submittedName>
        <fullName evidence="3">ABC transporter family substrate-binding protein</fullName>
    </submittedName>
</protein>
<keyword evidence="4" id="KW-1185">Reference proteome</keyword>
<dbReference type="GO" id="GO:1904680">
    <property type="term" value="F:peptide transmembrane transporter activity"/>
    <property type="evidence" value="ECO:0007669"/>
    <property type="project" value="TreeGrafter"/>
</dbReference>
<accession>A0A9X2NM17</accession>
<feature type="signal peptide" evidence="1">
    <location>
        <begin position="1"/>
        <end position="22"/>
    </location>
</feature>
<dbReference type="PROSITE" id="PS51257">
    <property type="entry name" value="PROKAR_LIPOPROTEIN"/>
    <property type="match status" value="1"/>
</dbReference>
<feature type="chain" id="PRO_5040884374" evidence="1">
    <location>
        <begin position="23"/>
        <end position="603"/>
    </location>
</feature>
<feature type="domain" description="Solute-binding protein family 5" evidence="2">
    <location>
        <begin position="116"/>
        <end position="510"/>
    </location>
</feature>
<evidence type="ECO:0000259" key="2">
    <source>
        <dbReference type="Pfam" id="PF00496"/>
    </source>
</evidence>
<dbReference type="PANTHER" id="PTHR30290">
    <property type="entry name" value="PERIPLASMIC BINDING COMPONENT OF ABC TRANSPORTER"/>
    <property type="match status" value="1"/>
</dbReference>
<dbReference type="SUPFAM" id="SSF53850">
    <property type="entry name" value="Periplasmic binding protein-like II"/>
    <property type="match status" value="1"/>
</dbReference>
<dbReference type="Pfam" id="PF00496">
    <property type="entry name" value="SBP_bac_5"/>
    <property type="match status" value="1"/>
</dbReference>
<dbReference type="GO" id="GO:0043190">
    <property type="term" value="C:ATP-binding cassette (ABC) transporter complex"/>
    <property type="evidence" value="ECO:0007669"/>
    <property type="project" value="InterPro"/>
</dbReference>
<organism evidence="3 4">
    <name type="scientific">Amycolatopsis iheyensis</name>
    <dbReference type="NCBI Taxonomy" id="2945988"/>
    <lineage>
        <taxon>Bacteria</taxon>
        <taxon>Bacillati</taxon>
        <taxon>Actinomycetota</taxon>
        <taxon>Actinomycetes</taxon>
        <taxon>Pseudonocardiales</taxon>
        <taxon>Pseudonocardiaceae</taxon>
        <taxon>Amycolatopsis</taxon>
    </lineage>
</organism>